<evidence type="ECO:0000259" key="2">
    <source>
        <dbReference type="Pfam" id="PF24924"/>
    </source>
</evidence>
<name>A0A371GG05_MUCPR</name>
<feature type="non-terminal residue" evidence="3">
    <location>
        <position position="1"/>
    </location>
</feature>
<gene>
    <name evidence="3" type="ORF">CR513_28777</name>
</gene>
<organism evidence="3 4">
    <name type="scientific">Mucuna pruriens</name>
    <name type="common">Velvet bean</name>
    <name type="synonym">Dolichos pruriens</name>
    <dbReference type="NCBI Taxonomy" id="157652"/>
    <lineage>
        <taxon>Eukaryota</taxon>
        <taxon>Viridiplantae</taxon>
        <taxon>Streptophyta</taxon>
        <taxon>Embryophyta</taxon>
        <taxon>Tracheophyta</taxon>
        <taxon>Spermatophyta</taxon>
        <taxon>Magnoliopsida</taxon>
        <taxon>eudicotyledons</taxon>
        <taxon>Gunneridae</taxon>
        <taxon>Pentapetalae</taxon>
        <taxon>rosids</taxon>
        <taxon>fabids</taxon>
        <taxon>Fabales</taxon>
        <taxon>Fabaceae</taxon>
        <taxon>Papilionoideae</taxon>
        <taxon>50 kb inversion clade</taxon>
        <taxon>NPAAA clade</taxon>
        <taxon>indigoferoid/millettioid clade</taxon>
        <taxon>Phaseoleae</taxon>
        <taxon>Mucuna</taxon>
    </lineage>
</organism>
<evidence type="ECO:0000256" key="1">
    <source>
        <dbReference type="SAM" id="MobiDB-lite"/>
    </source>
</evidence>
<feature type="region of interest" description="Disordered" evidence="1">
    <location>
        <begin position="105"/>
        <end position="124"/>
    </location>
</feature>
<dbReference type="Pfam" id="PF24924">
    <property type="entry name" value="DUF7745"/>
    <property type="match status" value="1"/>
</dbReference>
<keyword evidence="4" id="KW-1185">Reference proteome</keyword>
<comment type="caution">
    <text evidence="3">The sequence shown here is derived from an EMBL/GenBank/DDBJ whole genome shotgun (WGS) entry which is preliminary data.</text>
</comment>
<dbReference type="InterPro" id="IPR056647">
    <property type="entry name" value="DUF7745"/>
</dbReference>
<protein>
    <recommendedName>
        <fullName evidence="2">DUF7745 domain-containing protein</fullName>
    </recommendedName>
</protein>
<reference evidence="3" key="1">
    <citation type="submission" date="2018-05" db="EMBL/GenBank/DDBJ databases">
        <title>Draft genome of Mucuna pruriens seed.</title>
        <authorList>
            <person name="Nnadi N.E."/>
            <person name="Vos R."/>
            <person name="Hasami M.H."/>
            <person name="Devisetty U.K."/>
            <person name="Aguiy J.C."/>
        </authorList>
    </citation>
    <scope>NUCLEOTIDE SEQUENCE [LARGE SCALE GENOMIC DNA]</scope>
    <source>
        <strain evidence="3">JCA_2017</strain>
    </source>
</reference>
<proteinExistence type="predicted"/>
<dbReference type="AlphaFoldDB" id="A0A371GG05"/>
<sequence>MCNTLCPIEDHKWCVVKNFMDEEWACFLRKSIDKQIRWYPKWNEREEVIWHYGTFPNVPLMGLKVASTTIPRLCLDNQGTQSLGSESDRRDQSWGPDAMVHQQITKSSSNFESKESSYPLTTIF</sequence>
<feature type="domain" description="DUF7745" evidence="2">
    <location>
        <begin position="14"/>
        <end position="74"/>
    </location>
</feature>
<evidence type="ECO:0000313" key="3">
    <source>
        <dbReference type="EMBL" id="RDX89492.1"/>
    </source>
</evidence>
<evidence type="ECO:0000313" key="4">
    <source>
        <dbReference type="Proteomes" id="UP000257109"/>
    </source>
</evidence>
<dbReference type="Proteomes" id="UP000257109">
    <property type="component" value="Unassembled WGS sequence"/>
</dbReference>
<accession>A0A371GG05</accession>
<feature type="region of interest" description="Disordered" evidence="1">
    <location>
        <begin position="77"/>
        <end position="97"/>
    </location>
</feature>
<dbReference type="EMBL" id="QJKJ01005653">
    <property type="protein sequence ID" value="RDX89492.1"/>
    <property type="molecule type" value="Genomic_DNA"/>
</dbReference>